<accession>A0A382US01</accession>
<evidence type="ECO:0000256" key="3">
    <source>
        <dbReference type="ARBA" id="ARBA00022603"/>
    </source>
</evidence>
<reference evidence="8" key="1">
    <citation type="submission" date="2018-05" db="EMBL/GenBank/DDBJ databases">
        <authorList>
            <person name="Lanie J.A."/>
            <person name="Ng W.-L."/>
            <person name="Kazmierczak K.M."/>
            <person name="Andrzejewski T.M."/>
            <person name="Davidsen T.M."/>
            <person name="Wayne K.J."/>
            <person name="Tettelin H."/>
            <person name="Glass J.I."/>
            <person name="Rusch D."/>
            <person name="Podicherti R."/>
            <person name="Tsui H.-C.T."/>
            <person name="Winkler M.E."/>
        </authorList>
    </citation>
    <scope>NUCLEOTIDE SEQUENCE</scope>
</reference>
<dbReference type="PROSITE" id="PS01296">
    <property type="entry name" value="RSMI"/>
    <property type="match status" value="1"/>
</dbReference>
<evidence type="ECO:0000256" key="4">
    <source>
        <dbReference type="ARBA" id="ARBA00022679"/>
    </source>
</evidence>
<keyword evidence="1" id="KW-0963">Cytoplasm</keyword>
<dbReference type="GO" id="GO:0008168">
    <property type="term" value="F:methyltransferase activity"/>
    <property type="evidence" value="ECO:0007669"/>
    <property type="project" value="UniProtKB-KW"/>
</dbReference>
<dbReference type="InterPro" id="IPR035996">
    <property type="entry name" value="4pyrrol_Methylase_sf"/>
</dbReference>
<keyword evidence="3" id="KW-0489">Methyltransferase</keyword>
<sequence>MPERPARGQGTKSITVGKKSSTPQSRPVDKSTRNLLRQTNQHTGTSKPPAGLYIVSTPIGHADDITLRALDILNNVDLVACEDTRHTGKLFSRHGINTRRISYHEHNGARVRPGILRKLKNGAAIALVSDAGTPLVSDPGFKLVSEAITNGISIIPV</sequence>
<dbReference type="InterPro" id="IPR000878">
    <property type="entry name" value="4pyrrol_Mease"/>
</dbReference>
<feature type="non-terminal residue" evidence="8">
    <location>
        <position position="157"/>
    </location>
</feature>
<dbReference type="InterPro" id="IPR018063">
    <property type="entry name" value="SAM_MeTrfase_RsmI_CS"/>
</dbReference>
<evidence type="ECO:0000313" key="8">
    <source>
        <dbReference type="EMBL" id="SVD37039.1"/>
    </source>
</evidence>
<feature type="compositionally biased region" description="Polar residues" evidence="6">
    <location>
        <begin position="10"/>
        <end position="25"/>
    </location>
</feature>
<dbReference type="AlphaFoldDB" id="A0A382US01"/>
<name>A0A382US01_9ZZZZ</name>
<dbReference type="InterPro" id="IPR008189">
    <property type="entry name" value="rRNA_ssu_MeTfrase_I"/>
</dbReference>
<keyword evidence="2" id="KW-0698">rRNA processing</keyword>
<dbReference type="SUPFAM" id="SSF53790">
    <property type="entry name" value="Tetrapyrrole methylase"/>
    <property type="match status" value="1"/>
</dbReference>
<evidence type="ECO:0000259" key="7">
    <source>
        <dbReference type="Pfam" id="PF00590"/>
    </source>
</evidence>
<dbReference type="InterPro" id="IPR014777">
    <property type="entry name" value="4pyrrole_Mease_sub1"/>
</dbReference>
<keyword evidence="5" id="KW-0949">S-adenosyl-L-methionine</keyword>
<protein>
    <recommendedName>
        <fullName evidence="7">Tetrapyrrole methylase domain-containing protein</fullName>
    </recommendedName>
</protein>
<dbReference type="PANTHER" id="PTHR46111:SF1">
    <property type="entry name" value="RIBOSOMAL RNA SMALL SUBUNIT METHYLTRANSFERASE I"/>
    <property type="match status" value="1"/>
</dbReference>
<dbReference type="PANTHER" id="PTHR46111">
    <property type="entry name" value="RIBOSOMAL RNA SMALL SUBUNIT METHYLTRANSFERASE I"/>
    <property type="match status" value="1"/>
</dbReference>
<dbReference type="EMBL" id="UINC01146360">
    <property type="protein sequence ID" value="SVD37039.1"/>
    <property type="molecule type" value="Genomic_DNA"/>
</dbReference>
<gene>
    <name evidence="8" type="ORF">METZ01_LOCUS389893</name>
</gene>
<keyword evidence="4" id="KW-0808">Transferase</keyword>
<dbReference type="Pfam" id="PF00590">
    <property type="entry name" value="TP_methylase"/>
    <property type="match status" value="1"/>
</dbReference>
<evidence type="ECO:0000256" key="5">
    <source>
        <dbReference type="ARBA" id="ARBA00022691"/>
    </source>
</evidence>
<organism evidence="8">
    <name type="scientific">marine metagenome</name>
    <dbReference type="NCBI Taxonomy" id="408172"/>
    <lineage>
        <taxon>unclassified sequences</taxon>
        <taxon>metagenomes</taxon>
        <taxon>ecological metagenomes</taxon>
    </lineage>
</organism>
<evidence type="ECO:0000256" key="2">
    <source>
        <dbReference type="ARBA" id="ARBA00022552"/>
    </source>
</evidence>
<dbReference type="GO" id="GO:0032259">
    <property type="term" value="P:methylation"/>
    <property type="evidence" value="ECO:0007669"/>
    <property type="project" value="UniProtKB-KW"/>
</dbReference>
<dbReference type="FunFam" id="3.40.1010.10:FF:000007">
    <property type="entry name" value="Ribosomal RNA small subunit methyltransferase I"/>
    <property type="match status" value="1"/>
</dbReference>
<feature type="region of interest" description="Disordered" evidence="6">
    <location>
        <begin position="1"/>
        <end position="31"/>
    </location>
</feature>
<dbReference type="GO" id="GO:0006364">
    <property type="term" value="P:rRNA processing"/>
    <property type="evidence" value="ECO:0007669"/>
    <property type="project" value="UniProtKB-KW"/>
</dbReference>
<feature type="domain" description="Tetrapyrrole methylase" evidence="7">
    <location>
        <begin position="52"/>
        <end position="154"/>
    </location>
</feature>
<evidence type="ECO:0000256" key="6">
    <source>
        <dbReference type="SAM" id="MobiDB-lite"/>
    </source>
</evidence>
<dbReference type="Gene3D" id="3.40.1010.10">
    <property type="entry name" value="Cobalt-precorrin-4 Transmethylase, Domain 1"/>
    <property type="match status" value="1"/>
</dbReference>
<evidence type="ECO:0000256" key="1">
    <source>
        <dbReference type="ARBA" id="ARBA00022490"/>
    </source>
</evidence>
<proteinExistence type="predicted"/>